<proteinExistence type="predicted"/>
<dbReference type="Proteomes" id="UP000316242">
    <property type="component" value="Unassembled WGS sequence"/>
</dbReference>
<gene>
    <name evidence="1" type="ORF">ANI01nite_04660</name>
</gene>
<accession>A0ABQ0RHG1</accession>
<reference evidence="1 2" key="1">
    <citation type="submission" date="2019-06" db="EMBL/GenBank/DDBJ databases">
        <title>Whole genome shotgun sequence of Glutamicibacter nicotianae NBRC 14234.</title>
        <authorList>
            <person name="Hosoyama A."/>
            <person name="Uohara A."/>
            <person name="Ohji S."/>
            <person name="Ichikawa N."/>
        </authorList>
    </citation>
    <scope>NUCLEOTIDE SEQUENCE [LARGE SCALE GENOMIC DNA]</scope>
    <source>
        <strain evidence="1 2">NBRC 14234</strain>
    </source>
</reference>
<keyword evidence="2" id="KW-1185">Reference proteome</keyword>
<organism evidence="1 2">
    <name type="scientific">Glutamicibacter nicotianae</name>
    <name type="common">Arthrobacter nicotianae</name>
    <dbReference type="NCBI Taxonomy" id="37929"/>
    <lineage>
        <taxon>Bacteria</taxon>
        <taxon>Bacillati</taxon>
        <taxon>Actinomycetota</taxon>
        <taxon>Actinomycetes</taxon>
        <taxon>Micrococcales</taxon>
        <taxon>Micrococcaceae</taxon>
        <taxon>Glutamicibacter</taxon>
    </lineage>
</organism>
<comment type="caution">
    <text evidence="1">The sequence shown here is derived from an EMBL/GenBank/DDBJ whole genome shotgun (WGS) entry which is preliminary data.</text>
</comment>
<evidence type="ECO:0000313" key="2">
    <source>
        <dbReference type="Proteomes" id="UP000316242"/>
    </source>
</evidence>
<name>A0ABQ0RHG1_GLUNI</name>
<dbReference type="EMBL" id="BJNE01000001">
    <property type="protein sequence ID" value="GEC11263.1"/>
    <property type="molecule type" value="Genomic_DNA"/>
</dbReference>
<protein>
    <submittedName>
        <fullName evidence="1">Uncharacterized protein</fullName>
    </submittedName>
</protein>
<sequence>MRPADPADRITWLPGDAAQCDLWFPPQKIPLGQDQASLMPVLVMTLAHSRFMAARMIPSRC</sequence>
<evidence type="ECO:0000313" key="1">
    <source>
        <dbReference type="EMBL" id="GEC11263.1"/>
    </source>
</evidence>